<evidence type="ECO:0000313" key="3">
    <source>
        <dbReference type="Proteomes" id="UP000824267"/>
    </source>
</evidence>
<dbReference type="EMBL" id="DXGG01000228">
    <property type="protein sequence ID" value="HIW88062.1"/>
    <property type="molecule type" value="Genomic_DNA"/>
</dbReference>
<reference evidence="2" key="2">
    <citation type="submission" date="2021-04" db="EMBL/GenBank/DDBJ databases">
        <authorList>
            <person name="Gilroy R."/>
        </authorList>
    </citation>
    <scope>NUCLEOTIDE SEQUENCE</scope>
    <source>
        <strain evidence="2">Gambia16-930</strain>
    </source>
</reference>
<accession>A0A9D1UHK2</accession>
<protein>
    <submittedName>
        <fullName evidence="2">Uncharacterized protein</fullName>
    </submittedName>
</protein>
<reference evidence="2" key="1">
    <citation type="journal article" date="2021" name="PeerJ">
        <title>Extensive microbial diversity within the chicken gut microbiome revealed by metagenomics and culture.</title>
        <authorList>
            <person name="Gilroy R."/>
            <person name="Ravi A."/>
            <person name="Getino M."/>
            <person name="Pursley I."/>
            <person name="Horton D.L."/>
            <person name="Alikhan N.F."/>
            <person name="Baker D."/>
            <person name="Gharbi K."/>
            <person name="Hall N."/>
            <person name="Watson M."/>
            <person name="Adriaenssens E.M."/>
            <person name="Foster-Nyarko E."/>
            <person name="Jarju S."/>
            <person name="Secka A."/>
            <person name="Antonio M."/>
            <person name="Oren A."/>
            <person name="Chaudhuri R.R."/>
            <person name="La Ragione R."/>
            <person name="Hildebrand F."/>
            <person name="Pallen M.J."/>
        </authorList>
    </citation>
    <scope>NUCLEOTIDE SEQUENCE</scope>
    <source>
        <strain evidence="2">Gambia16-930</strain>
    </source>
</reference>
<keyword evidence="1" id="KW-1133">Transmembrane helix</keyword>
<feature type="transmembrane region" description="Helical" evidence="1">
    <location>
        <begin position="6"/>
        <end position="27"/>
    </location>
</feature>
<comment type="caution">
    <text evidence="2">The sequence shown here is derived from an EMBL/GenBank/DDBJ whole genome shotgun (WGS) entry which is preliminary data.</text>
</comment>
<dbReference type="AlphaFoldDB" id="A0A9D1UHK2"/>
<proteinExistence type="predicted"/>
<dbReference type="Proteomes" id="UP000824267">
    <property type="component" value="Unassembled WGS sequence"/>
</dbReference>
<sequence length="55" mass="6734">MMKAIVFFVVLYVVFRVLTAFVIPFFTKRSIRRYKDRFIKDNPDIFREKNNEKDA</sequence>
<evidence type="ECO:0000313" key="2">
    <source>
        <dbReference type="EMBL" id="HIW88062.1"/>
    </source>
</evidence>
<keyword evidence="1" id="KW-0812">Transmembrane</keyword>
<evidence type="ECO:0000256" key="1">
    <source>
        <dbReference type="SAM" id="Phobius"/>
    </source>
</evidence>
<organism evidence="2 3">
    <name type="scientific">Candidatus Onthomorpha intestinigallinarum</name>
    <dbReference type="NCBI Taxonomy" id="2840880"/>
    <lineage>
        <taxon>Bacteria</taxon>
        <taxon>Pseudomonadati</taxon>
        <taxon>Bacteroidota</taxon>
        <taxon>Bacteroidia</taxon>
        <taxon>Bacteroidales</taxon>
        <taxon>Candidatus Onthomorpha</taxon>
    </lineage>
</organism>
<gene>
    <name evidence="2" type="ORF">IAC47_07330</name>
</gene>
<keyword evidence="1" id="KW-0472">Membrane</keyword>
<name>A0A9D1UHK2_9BACT</name>